<dbReference type="InParanoid" id="E5A9E8"/>
<organism evidence="2">
    <name type="scientific">Leptosphaeria maculans (strain JN3 / isolate v23.1.3 / race Av1-4-5-6-7-8)</name>
    <name type="common">Blackleg fungus</name>
    <name type="synonym">Phoma lingam</name>
    <dbReference type="NCBI Taxonomy" id="985895"/>
    <lineage>
        <taxon>Eukaryota</taxon>
        <taxon>Fungi</taxon>
        <taxon>Dikarya</taxon>
        <taxon>Ascomycota</taxon>
        <taxon>Pezizomycotina</taxon>
        <taxon>Dothideomycetes</taxon>
        <taxon>Pleosporomycetidae</taxon>
        <taxon>Pleosporales</taxon>
        <taxon>Pleosporineae</taxon>
        <taxon>Leptosphaeriaceae</taxon>
        <taxon>Plenodomus</taxon>
        <taxon>Plenodomus lingam/Leptosphaeria maculans species complex</taxon>
    </lineage>
</organism>
<keyword evidence="2" id="KW-1185">Reference proteome</keyword>
<name>E5A9E8_LEPMJ</name>
<protein>
    <submittedName>
        <fullName evidence="1">Predicted protein</fullName>
    </submittedName>
</protein>
<dbReference type="Proteomes" id="UP000002668">
    <property type="component" value="Genome"/>
</dbReference>
<dbReference type="HOGENOM" id="CLU_3106856_0_0_1"/>
<evidence type="ECO:0000313" key="2">
    <source>
        <dbReference type="Proteomes" id="UP000002668"/>
    </source>
</evidence>
<sequence>MNPSLPLPPLYGIDIPYVFECCHYFLIDMDYALNIPSSMTHSIAFEAELSS</sequence>
<gene>
    <name evidence="1" type="ORF">LEMA_uP014190.1</name>
</gene>
<dbReference type="VEuPathDB" id="FungiDB:LEMA_uP014190.1"/>
<proteinExistence type="predicted"/>
<dbReference type="AlphaFoldDB" id="E5A9E8"/>
<reference evidence="2" key="1">
    <citation type="journal article" date="2011" name="Nat. Commun.">
        <title>Effector diversification within compartments of the Leptosphaeria maculans genome affected by Repeat-Induced Point mutations.</title>
        <authorList>
            <person name="Rouxel T."/>
            <person name="Grandaubert J."/>
            <person name="Hane J.K."/>
            <person name="Hoede C."/>
            <person name="van de Wouw A.P."/>
            <person name="Couloux A."/>
            <person name="Dominguez V."/>
            <person name="Anthouard V."/>
            <person name="Bally P."/>
            <person name="Bourras S."/>
            <person name="Cozijnsen A.J."/>
            <person name="Ciuffetti L.M."/>
            <person name="Degrave A."/>
            <person name="Dilmaghani A."/>
            <person name="Duret L."/>
            <person name="Fudal I."/>
            <person name="Goodwin S.B."/>
            <person name="Gout L."/>
            <person name="Glaser N."/>
            <person name="Linglin J."/>
            <person name="Kema G.H.J."/>
            <person name="Lapalu N."/>
            <person name="Lawrence C.B."/>
            <person name="May K."/>
            <person name="Meyer M."/>
            <person name="Ollivier B."/>
            <person name="Poulain J."/>
            <person name="Schoch C.L."/>
            <person name="Simon A."/>
            <person name="Spatafora J.W."/>
            <person name="Stachowiak A."/>
            <person name="Turgeon B.G."/>
            <person name="Tyler B.M."/>
            <person name="Vincent D."/>
            <person name="Weissenbach J."/>
            <person name="Amselem J."/>
            <person name="Quesneville H."/>
            <person name="Oliver R.P."/>
            <person name="Wincker P."/>
            <person name="Balesdent M.-H."/>
            <person name="Howlett B.J."/>
        </authorList>
    </citation>
    <scope>NUCLEOTIDE SEQUENCE [LARGE SCALE GENOMIC DNA]</scope>
    <source>
        <strain evidence="2">JN3 / isolate v23.1.3 / race Av1-4-5-6-7-8</strain>
    </source>
</reference>
<accession>E5A9E8</accession>
<evidence type="ECO:0000313" key="1">
    <source>
        <dbReference type="EMBL" id="CBY00289.1"/>
    </source>
</evidence>
<dbReference type="EMBL" id="FP929138">
    <property type="protein sequence ID" value="CBY00289.1"/>
    <property type="molecule type" value="Genomic_DNA"/>
</dbReference>